<evidence type="ECO:0000256" key="2">
    <source>
        <dbReference type="ARBA" id="ARBA00022475"/>
    </source>
</evidence>
<keyword evidence="5" id="KW-0812">Transmembrane</keyword>
<keyword evidence="9" id="KW-0278">Fertilization</keyword>
<dbReference type="InterPro" id="IPR055355">
    <property type="entry name" value="ZP-C"/>
</dbReference>
<feature type="compositionally biased region" description="Polar residues" evidence="11">
    <location>
        <begin position="649"/>
        <end position="659"/>
    </location>
</feature>
<dbReference type="GeneTree" id="ENSGT01000000214705"/>
<reference evidence="13" key="2">
    <citation type="submission" date="2025-09" db="UniProtKB">
        <authorList>
            <consortium name="Ensembl"/>
        </authorList>
    </citation>
    <scope>IDENTIFICATION</scope>
</reference>
<keyword evidence="6" id="KW-1133">Transmembrane helix</keyword>
<evidence type="ECO:0000256" key="8">
    <source>
        <dbReference type="ARBA" id="ARBA00023157"/>
    </source>
</evidence>
<evidence type="ECO:0000256" key="4">
    <source>
        <dbReference type="ARBA" id="ARBA00022685"/>
    </source>
</evidence>
<dbReference type="STRING" id="8078.ENSFHEP00000024614"/>
<dbReference type="GO" id="GO:0060468">
    <property type="term" value="P:prevention of polyspermy"/>
    <property type="evidence" value="ECO:0007669"/>
    <property type="project" value="TreeGrafter"/>
</dbReference>
<keyword evidence="3" id="KW-0272">Extracellular matrix</keyword>
<keyword evidence="3" id="KW-0964">Secreted</keyword>
<dbReference type="Gene3D" id="2.60.40.4100">
    <property type="entry name" value="Zona pellucida, ZP-C domain"/>
    <property type="match status" value="1"/>
</dbReference>
<feature type="compositionally biased region" description="Low complexity" evidence="11">
    <location>
        <begin position="564"/>
        <end position="575"/>
    </location>
</feature>
<dbReference type="Proteomes" id="UP000265000">
    <property type="component" value="Unplaced"/>
</dbReference>
<name>A0A3Q2QDB0_FUNHE</name>
<dbReference type="GO" id="GO:0035804">
    <property type="term" value="F:structural constituent of egg coat"/>
    <property type="evidence" value="ECO:0007669"/>
    <property type="project" value="TreeGrafter"/>
</dbReference>
<sequence length="933" mass="104638">MTLTVRRKRAIQLLMHQVNGSSMPLVQLSQQCGYSVQSSLKYLILMARYDACHVIQEDDGYVLPLLWRGVAVKVSCPVSQLNPPDEGPSALCCSPNWMTVKLRGLSAMTNPHINVREEWTPLELLAEQCGYTWDRQGAETVITIPFVTCGTMVKDGQKMLLFKMGKEIFMLACPNPAVEVLPATHDLLADGPPDFTRMQTKPKLQSPGPFLFIPPFYLAPPYYPHPTHHYSNSQSKEQDSYNPPTPHSLAPQADLRSQLNTKDHYYQHLFLKDAYERFMTQKPLSSEDQLDSSGSINQKPNQVAPPLDLPKSRITPTDQPVQVKAPHFQHPSHDFSSYYHYYHHPKIPLPGTPQSPAPSVPGSQTSPDSHNHQLPSILPDIQPSGLKEGTNQISLPVTTQTGYKVTSVHSPHLPQLFPYHAYYYPHVAMDKAKRRGLFHLDWAAKPASSSPPAFSTVLSNHEKQSFNPHKNAPDGKADVLPSLKSKLQDEDGDKGSASVTPAVQSPAPQRPDPVIVPPDKPVFPTPGFIYNADPYKYYYHPYFNYYLKYYAPEALRGVHNNLGQTSSQSSSVQPSHFKYQTSSPPSEPAYGIYNGLMFPYYYDYLPQLFRYYHELNHQGRKDSDKDPTSLLSSNMDYSDLQRSPRASEGHQSNAPRSLSNTFNRAHANYIAWHRSGHGAKEKLDAYMREASPAPSSEDRKVSCMLQKLSTDPDLYIVPLDDCPVNKRILGQNMVHQLELQGILSARDGGHFPMRLMVGCSFPSNSPGEVRFHKTDQSRLLSTEPKPSALTVAMRIATDASFARFYPTAHLPISLMQGKPVYVELRLLEPTEPTLVLLVHSCLAYTLTPYVNWMLVYDRCNSQSVSQQLPSPDPLHIWRLKVSSFPSLPPARHTSMAHGVPTVPEDPEVYFLCHTELCSTVYGECAESCNKGKI</sequence>
<keyword evidence="4" id="KW-0165">Cleavage on pair of basic residues</keyword>
<feature type="region of interest" description="Disordered" evidence="11">
    <location>
        <begin position="346"/>
        <end position="390"/>
    </location>
</feature>
<feature type="region of interest" description="Disordered" evidence="11">
    <location>
        <begin position="486"/>
        <end position="517"/>
    </location>
</feature>
<dbReference type="GO" id="GO:0035805">
    <property type="term" value="C:egg coat"/>
    <property type="evidence" value="ECO:0007669"/>
    <property type="project" value="UniProtKB-SubCell"/>
</dbReference>
<feature type="compositionally biased region" description="Pro residues" evidence="11">
    <location>
        <begin position="347"/>
        <end position="359"/>
    </location>
</feature>
<evidence type="ECO:0000313" key="14">
    <source>
        <dbReference type="Proteomes" id="UP000265000"/>
    </source>
</evidence>
<feature type="compositionally biased region" description="Polar residues" evidence="11">
    <location>
        <begin position="283"/>
        <end position="301"/>
    </location>
</feature>
<comment type="subcellular location">
    <subcellularLocation>
        <location evidence="1">Cell membrane</location>
        <topology evidence="1">Single-pass type I membrane protein</topology>
    </subcellularLocation>
    <subcellularLocation>
        <location evidence="10">Zona pellucida</location>
    </subcellularLocation>
</comment>
<evidence type="ECO:0000259" key="12">
    <source>
        <dbReference type="PROSITE" id="PS51034"/>
    </source>
</evidence>
<feature type="region of interest" description="Disordered" evidence="11">
    <location>
        <begin position="283"/>
        <end position="317"/>
    </location>
</feature>
<evidence type="ECO:0000313" key="13">
    <source>
        <dbReference type="Ensembl" id="ENSFHEP00000024614.1"/>
    </source>
</evidence>
<feature type="compositionally biased region" description="Polar residues" evidence="11">
    <location>
        <begin position="497"/>
        <end position="507"/>
    </location>
</feature>
<keyword evidence="8" id="KW-1015">Disulfide bond</keyword>
<proteinExistence type="predicted"/>
<protein>
    <submittedName>
        <fullName evidence="13">Uncharacterized LOC105938053</fullName>
    </submittedName>
</protein>
<organism evidence="13 14">
    <name type="scientific">Fundulus heteroclitus</name>
    <name type="common">Killifish</name>
    <name type="synonym">Mummichog</name>
    <dbReference type="NCBI Taxonomy" id="8078"/>
    <lineage>
        <taxon>Eukaryota</taxon>
        <taxon>Metazoa</taxon>
        <taxon>Chordata</taxon>
        <taxon>Craniata</taxon>
        <taxon>Vertebrata</taxon>
        <taxon>Euteleostomi</taxon>
        <taxon>Actinopterygii</taxon>
        <taxon>Neopterygii</taxon>
        <taxon>Teleostei</taxon>
        <taxon>Neoteleostei</taxon>
        <taxon>Acanthomorphata</taxon>
        <taxon>Ovalentaria</taxon>
        <taxon>Atherinomorphae</taxon>
        <taxon>Cyprinodontiformes</taxon>
        <taxon>Fundulidae</taxon>
        <taxon>Fundulus</taxon>
    </lineage>
</organism>
<evidence type="ECO:0000256" key="9">
    <source>
        <dbReference type="ARBA" id="ARBA00023279"/>
    </source>
</evidence>
<dbReference type="PROSITE" id="PS51034">
    <property type="entry name" value="ZP_2"/>
    <property type="match status" value="1"/>
</dbReference>
<keyword evidence="14" id="KW-1185">Reference proteome</keyword>
<dbReference type="Pfam" id="PF00100">
    <property type="entry name" value="Zona_pellucida"/>
    <property type="match status" value="1"/>
</dbReference>
<keyword evidence="2" id="KW-1003">Cell membrane</keyword>
<evidence type="ECO:0000256" key="11">
    <source>
        <dbReference type="SAM" id="MobiDB-lite"/>
    </source>
</evidence>
<feature type="region of interest" description="Disordered" evidence="11">
    <location>
        <begin position="562"/>
        <end position="585"/>
    </location>
</feature>
<dbReference type="PANTHER" id="PTHR23343:SF117">
    <property type="entry name" value="ZONA PELLUCIDA SPERM-BINDING PROTEIN 4-LIKE ISOFORM X1"/>
    <property type="match status" value="1"/>
</dbReference>
<dbReference type="GO" id="GO:0007339">
    <property type="term" value="P:binding of sperm to zona pellucida"/>
    <property type="evidence" value="ECO:0007669"/>
    <property type="project" value="TreeGrafter"/>
</dbReference>
<evidence type="ECO:0000256" key="6">
    <source>
        <dbReference type="ARBA" id="ARBA00022989"/>
    </source>
</evidence>
<dbReference type="InterPro" id="IPR051148">
    <property type="entry name" value="Zona_Pellucida_Domain_gp"/>
</dbReference>
<dbReference type="InterPro" id="IPR042235">
    <property type="entry name" value="ZP-C_dom"/>
</dbReference>
<feature type="region of interest" description="Disordered" evidence="11">
    <location>
        <begin position="618"/>
        <end position="659"/>
    </location>
</feature>
<feature type="domain" description="ZP" evidence="12">
    <location>
        <begin position="677"/>
        <end position="931"/>
    </location>
</feature>
<evidence type="ECO:0000256" key="5">
    <source>
        <dbReference type="ARBA" id="ARBA00022692"/>
    </source>
</evidence>
<feature type="compositionally biased region" description="Polar residues" evidence="11">
    <location>
        <begin position="361"/>
        <end position="374"/>
    </location>
</feature>
<dbReference type="Ensembl" id="ENSFHET00000007330.1">
    <property type="protein sequence ID" value="ENSFHEP00000024614.1"/>
    <property type="gene ID" value="ENSFHEG00000006305.1"/>
</dbReference>
<dbReference type="PANTHER" id="PTHR23343">
    <property type="entry name" value="ZONA PELLUCIDA SPERM-BINDING PROTEIN"/>
    <property type="match status" value="1"/>
</dbReference>
<feature type="compositionally biased region" description="Pro residues" evidence="11">
    <location>
        <begin position="508"/>
        <end position="517"/>
    </location>
</feature>
<feature type="region of interest" description="Disordered" evidence="11">
    <location>
        <begin position="227"/>
        <end position="251"/>
    </location>
</feature>
<evidence type="ECO:0000256" key="3">
    <source>
        <dbReference type="ARBA" id="ARBA00022530"/>
    </source>
</evidence>
<dbReference type="InterPro" id="IPR001507">
    <property type="entry name" value="ZP_dom"/>
</dbReference>
<dbReference type="GO" id="GO:0005886">
    <property type="term" value="C:plasma membrane"/>
    <property type="evidence" value="ECO:0007669"/>
    <property type="project" value="UniProtKB-SubCell"/>
</dbReference>
<evidence type="ECO:0000256" key="10">
    <source>
        <dbReference type="ARBA" id="ARBA00024183"/>
    </source>
</evidence>
<evidence type="ECO:0000256" key="7">
    <source>
        <dbReference type="ARBA" id="ARBA00023136"/>
    </source>
</evidence>
<dbReference type="AlphaFoldDB" id="A0A3Q2QDB0"/>
<accession>A0A3Q2QDB0</accession>
<evidence type="ECO:0000256" key="1">
    <source>
        <dbReference type="ARBA" id="ARBA00004251"/>
    </source>
</evidence>
<keyword evidence="7" id="KW-0472">Membrane</keyword>
<dbReference type="GO" id="GO:0032190">
    <property type="term" value="F:acrosin binding"/>
    <property type="evidence" value="ECO:0007669"/>
    <property type="project" value="TreeGrafter"/>
</dbReference>
<reference evidence="13" key="1">
    <citation type="submission" date="2025-08" db="UniProtKB">
        <authorList>
            <consortium name="Ensembl"/>
        </authorList>
    </citation>
    <scope>IDENTIFICATION</scope>
</reference>
<dbReference type="SMART" id="SM00241">
    <property type="entry name" value="ZP"/>
    <property type="match status" value="1"/>
</dbReference>
<feature type="compositionally biased region" description="Basic and acidic residues" evidence="11">
    <location>
        <begin position="618"/>
        <end position="627"/>
    </location>
</feature>